<organism evidence="3 4">
    <name type="scientific">Dovyalis caffra</name>
    <dbReference type="NCBI Taxonomy" id="77055"/>
    <lineage>
        <taxon>Eukaryota</taxon>
        <taxon>Viridiplantae</taxon>
        <taxon>Streptophyta</taxon>
        <taxon>Embryophyta</taxon>
        <taxon>Tracheophyta</taxon>
        <taxon>Spermatophyta</taxon>
        <taxon>Magnoliopsida</taxon>
        <taxon>eudicotyledons</taxon>
        <taxon>Gunneridae</taxon>
        <taxon>Pentapetalae</taxon>
        <taxon>rosids</taxon>
        <taxon>fabids</taxon>
        <taxon>Malpighiales</taxon>
        <taxon>Salicaceae</taxon>
        <taxon>Flacourtieae</taxon>
        <taxon>Dovyalis</taxon>
    </lineage>
</organism>
<keyword evidence="1" id="KW-0175">Coiled coil</keyword>
<proteinExistence type="predicted"/>
<keyword evidence="4" id="KW-1185">Reference proteome</keyword>
<sequence>MIRKRESERRYREIANKENKLKVENEELRRKNFVLAEQRDFLNKKMLEDKLELEKLKRFLRQRKDFSPELLGNVSHETAGDVLQESDPVCQAHERNQDPICSRSAVDDVLMNEAENFGREFVQPVVRGSCWTMGNIRSWLMEDAGWSVGDWHCGRSDDSLAEWSKAPDLGSGPTARRPSYGLE</sequence>
<evidence type="ECO:0000313" key="3">
    <source>
        <dbReference type="EMBL" id="CAK7346044.1"/>
    </source>
</evidence>
<feature type="region of interest" description="Disordered" evidence="2">
    <location>
        <begin position="162"/>
        <end position="183"/>
    </location>
</feature>
<reference evidence="3 4" key="1">
    <citation type="submission" date="2024-01" db="EMBL/GenBank/DDBJ databases">
        <authorList>
            <person name="Waweru B."/>
        </authorList>
    </citation>
    <scope>NUCLEOTIDE SEQUENCE [LARGE SCALE GENOMIC DNA]</scope>
</reference>
<accession>A0AAV1S3S0</accession>
<name>A0AAV1S3S0_9ROSI</name>
<dbReference type="Proteomes" id="UP001314170">
    <property type="component" value="Unassembled WGS sequence"/>
</dbReference>
<evidence type="ECO:0000313" key="4">
    <source>
        <dbReference type="Proteomes" id="UP001314170"/>
    </source>
</evidence>
<feature type="coiled-coil region" evidence="1">
    <location>
        <begin position="4"/>
        <end position="63"/>
    </location>
</feature>
<protein>
    <submittedName>
        <fullName evidence="3">Uncharacterized protein</fullName>
    </submittedName>
</protein>
<dbReference type="EMBL" id="CAWUPB010001173">
    <property type="protein sequence ID" value="CAK7346044.1"/>
    <property type="molecule type" value="Genomic_DNA"/>
</dbReference>
<comment type="caution">
    <text evidence="3">The sequence shown here is derived from an EMBL/GenBank/DDBJ whole genome shotgun (WGS) entry which is preliminary data.</text>
</comment>
<evidence type="ECO:0000256" key="1">
    <source>
        <dbReference type="SAM" id="Coils"/>
    </source>
</evidence>
<dbReference type="AlphaFoldDB" id="A0AAV1S3S0"/>
<gene>
    <name evidence="3" type="ORF">DCAF_LOCUS18712</name>
</gene>
<evidence type="ECO:0000256" key="2">
    <source>
        <dbReference type="SAM" id="MobiDB-lite"/>
    </source>
</evidence>